<name>A0ABS1TQ03_9BACI</name>
<evidence type="ECO:0000313" key="2">
    <source>
        <dbReference type="Proteomes" id="UP000623967"/>
    </source>
</evidence>
<keyword evidence="2" id="KW-1185">Reference proteome</keyword>
<organism evidence="1 2">
    <name type="scientific">Neobacillus paridis</name>
    <dbReference type="NCBI Taxonomy" id="2803862"/>
    <lineage>
        <taxon>Bacteria</taxon>
        <taxon>Bacillati</taxon>
        <taxon>Bacillota</taxon>
        <taxon>Bacilli</taxon>
        <taxon>Bacillales</taxon>
        <taxon>Bacillaceae</taxon>
        <taxon>Neobacillus</taxon>
    </lineage>
</organism>
<dbReference type="InterPro" id="IPR019658">
    <property type="entry name" value="DUF2515"/>
</dbReference>
<evidence type="ECO:0000313" key="1">
    <source>
        <dbReference type="EMBL" id="MBL4953408.1"/>
    </source>
</evidence>
<proteinExistence type="predicted"/>
<sequence length="374" mass="44946">MFFTRNREKTPLDKIREELKKKSKNTFQPPHHLSLQDRKLLEKIRRETENLNLNNVTRTKAYLDFYLRYPEIKWAFLGHMVSRNGGWNMTDLKGEFLPKLLSKKERNSFFNFLERGNWLIFQDVYPQLLVYEESLRQNRPLFYLLTYLNISTFMETIWSHFWQNQDTYILCIALVINEQSYLHQRVIQHPVYQKEVLHKFEFFLQDLLSFNNILFPYGDGNLAGQTLHQFESLHERIMLGKRLYSVLFRNKDFLRQVVNWAKGHPHTGSRKDYWPDIFNHVKEGLPGLTYPLRLKGCKLRKGARRFYSPRLEHAWKNVLQPEAEKGDWFKDNQIVDYLVDDNNTVDGEIKHEYCKTLERLEVAALAKKTFNFLE</sequence>
<protein>
    <submittedName>
        <fullName evidence="1">DUF2515 domain-containing protein</fullName>
    </submittedName>
</protein>
<dbReference type="EMBL" id="JAESWB010000191">
    <property type="protein sequence ID" value="MBL4953408.1"/>
    <property type="molecule type" value="Genomic_DNA"/>
</dbReference>
<reference evidence="1 2" key="1">
    <citation type="submission" date="2021-01" db="EMBL/GenBank/DDBJ databases">
        <title>Genome public.</title>
        <authorList>
            <person name="Liu C."/>
            <person name="Sun Q."/>
        </authorList>
    </citation>
    <scope>NUCLEOTIDE SEQUENCE [LARGE SCALE GENOMIC DNA]</scope>
    <source>
        <strain evidence="1 2">YIM B02564</strain>
    </source>
</reference>
<dbReference type="Proteomes" id="UP000623967">
    <property type="component" value="Unassembled WGS sequence"/>
</dbReference>
<dbReference type="Pfam" id="PF10720">
    <property type="entry name" value="DUF2515"/>
    <property type="match status" value="1"/>
</dbReference>
<accession>A0ABS1TQ03</accession>
<gene>
    <name evidence="1" type="ORF">JK635_14465</name>
</gene>
<comment type="caution">
    <text evidence="1">The sequence shown here is derived from an EMBL/GenBank/DDBJ whole genome shotgun (WGS) entry which is preliminary data.</text>
</comment>